<dbReference type="PROSITE" id="PS50110">
    <property type="entry name" value="RESPONSE_REGULATORY"/>
    <property type="match status" value="1"/>
</dbReference>
<name>A0A7G9SS69_9GAMM</name>
<evidence type="ECO:0000313" key="3">
    <source>
        <dbReference type="EMBL" id="QNN70694.1"/>
    </source>
</evidence>
<proteinExistence type="predicted"/>
<dbReference type="KEGG" id="tcn:H9L16_03520"/>
<dbReference type="RefSeq" id="WP_187553210.1">
    <property type="nucleotide sequence ID" value="NZ_BMZL01000001.1"/>
</dbReference>
<evidence type="ECO:0000256" key="1">
    <source>
        <dbReference type="PROSITE-ProRule" id="PRU00169"/>
    </source>
</evidence>
<gene>
    <name evidence="3" type="ORF">H9L16_03520</name>
</gene>
<feature type="domain" description="Response regulatory" evidence="2">
    <location>
        <begin position="5"/>
        <end position="118"/>
    </location>
</feature>
<accession>A0A7G9SS69</accession>
<dbReference type="SUPFAM" id="SSF52172">
    <property type="entry name" value="CheY-like"/>
    <property type="match status" value="1"/>
</dbReference>
<dbReference type="AlphaFoldDB" id="A0A7G9SS69"/>
<organism evidence="3 4">
    <name type="scientific">Thermomonas carbonis</name>
    <dbReference type="NCBI Taxonomy" id="1463158"/>
    <lineage>
        <taxon>Bacteria</taxon>
        <taxon>Pseudomonadati</taxon>
        <taxon>Pseudomonadota</taxon>
        <taxon>Gammaproteobacteria</taxon>
        <taxon>Lysobacterales</taxon>
        <taxon>Lysobacteraceae</taxon>
        <taxon>Thermomonas</taxon>
    </lineage>
</organism>
<keyword evidence="4" id="KW-1185">Reference proteome</keyword>
<dbReference type="SMART" id="SM00448">
    <property type="entry name" value="REC"/>
    <property type="match status" value="1"/>
</dbReference>
<reference evidence="3 4" key="1">
    <citation type="submission" date="2020-08" db="EMBL/GenBank/DDBJ databases">
        <title>Genome sequence of Thermomonas carbonis KCTC 42013T.</title>
        <authorList>
            <person name="Hyun D.-W."/>
            <person name="Bae J.-W."/>
        </authorList>
    </citation>
    <scope>NUCLEOTIDE SEQUENCE [LARGE SCALE GENOMIC DNA]</scope>
    <source>
        <strain evidence="3 4">KCTC 42013</strain>
    </source>
</reference>
<evidence type="ECO:0000313" key="4">
    <source>
        <dbReference type="Proteomes" id="UP000515804"/>
    </source>
</evidence>
<dbReference type="EMBL" id="CP060719">
    <property type="protein sequence ID" value="QNN70694.1"/>
    <property type="molecule type" value="Genomic_DNA"/>
</dbReference>
<feature type="modified residue" description="4-aspartylphosphate" evidence="1">
    <location>
        <position position="56"/>
    </location>
</feature>
<keyword evidence="1" id="KW-0597">Phosphoprotein</keyword>
<protein>
    <submittedName>
        <fullName evidence="3">Response regulator</fullName>
    </submittedName>
</protein>
<evidence type="ECO:0000259" key="2">
    <source>
        <dbReference type="PROSITE" id="PS50110"/>
    </source>
</evidence>
<sequence length="118" mass="12777">MPALRILLIEDCTDDADLLRFQLEDAGLSFEMRCASSERALRDTLDTFTPTVAVSDLNLPGYSGLAALALLHERLPELPLVLLTGADDAPAPPVPATVLGKSELHRLPQLLAQFQRTA</sequence>
<dbReference type="InterPro" id="IPR011006">
    <property type="entry name" value="CheY-like_superfamily"/>
</dbReference>
<dbReference type="GO" id="GO:0000160">
    <property type="term" value="P:phosphorelay signal transduction system"/>
    <property type="evidence" value="ECO:0007669"/>
    <property type="project" value="InterPro"/>
</dbReference>
<dbReference type="Proteomes" id="UP000515804">
    <property type="component" value="Chromosome"/>
</dbReference>
<dbReference type="Gene3D" id="3.40.50.2300">
    <property type="match status" value="1"/>
</dbReference>
<dbReference type="Pfam" id="PF00072">
    <property type="entry name" value="Response_reg"/>
    <property type="match status" value="1"/>
</dbReference>
<dbReference type="InterPro" id="IPR001789">
    <property type="entry name" value="Sig_transdc_resp-reg_receiver"/>
</dbReference>